<feature type="compositionally biased region" description="Acidic residues" evidence="1">
    <location>
        <begin position="195"/>
        <end position="210"/>
    </location>
</feature>
<feature type="compositionally biased region" description="Polar residues" evidence="1">
    <location>
        <begin position="13"/>
        <end position="28"/>
    </location>
</feature>
<name>A0A9W8CMK1_9FUNG</name>
<sequence length="283" mass="31180">MHGKRSNGRHGSRNSIQQQTSETTNLSSACPPRKRTRSASPAAQSPSPSGSQSIGSAEEYDDEDEDKDQDKGDDEQMAYLSAGYPYSEDATSADRRHPRFMLPRASGLSTMGEIHSFTHTTAAMPSTRASSDLASFDQSSTYPPTWHEYEDQFNYFYNCHFIEQDYYDYLASGYQRQFGGANTNASSASSSARDENEDKADEDDEGSELDQDIVDYSYDSSCSNEEIHSGQKAVADMDIADIIDPHMSDVNAQTQSLTQSQLSPTSTTIPTDIVSDKQEPSLT</sequence>
<feature type="compositionally biased region" description="Low complexity" evidence="1">
    <location>
        <begin position="253"/>
        <end position="271"/>
    </location>
</feature>
<dbReference type="EMBL" id="JANBOH010000017">
    <property type="protein sequence ID" value="KAJ1647884.1"/>
    <property type="molecule type" value="Genomic_DNA"/>
</dbReference>
<feature type="compositionally biased region" description="Low complexity" evidence="1">
    <location>
        <begin position="38"/>
        <end position="57"/>
    </location>
</feature>
<evidence type="ECO:0000313" key="3">
    <source>
        <dbReference type="Proteomes" id="UP001145021"/>
    </source>
</evidence>
<comment type="caution">
    <text evidence="2">The sequence shown here is derived from an EMBL/GenBank/DDBJ whole genome shotgun (WGS) entry which is preliminary data.</text>
</comment>
<reference evidence="2" key="1">
    <citation type="submission" date="2022-07" db="EMBL/GenBank/DDBJ databases">
        <title>Phylogenomic reconstructions and comparative analyses of Kickxellomycotina fungi.</title>
        <authorList>
            <person name="Reynolds N.K."/>
            <person name="Stajich J.E."/>
            <person name="Barry K."/>
            <person name="Grigoriev I.V."/>
            <person name="Crous P."/>
            <person name="Smith M.E."/>
        </authorList>
    </citation>
    <scope>NUCLEOTIDE SEQUENCE</scope>
    <source>
        <strain evidence="2">NBRC 105413</strain>
    </source>
</reference>
<gene>
    <name evidence="2" type="ORF">LPJ64_000769</name>
</gene>
<evidence type="ECO:0000313" key="2">
    <source>
        <dbReference type="EMBL" id="KAJ1647884.1"/>
    </source>
</evidence>
<feature type="region of interest" description="Disordered" evidence="1">
    <location>
        <begin position="181"/>
        <end position="210"/>
    </location>
</feature>
<feature type="region of interest" description="Disordered" evidence="1">
    <location>
        <begin position="245"/>
        <end position="283"/>
    </location>
</feature>
<organism evidence="2 3">
    <name type="scientific">Coemansia asiatica</name>
    <dbReference type="NCBI Taxonomy" id="1052880"/>
    <lineage>
        <taxon>Eukaryota</taxon>
        <taxon>Fungi</taxon>
        <taxon>Fungi incertae sedis</taxon>
        <taxon>Zoopagomycota</taxon>
        <taxon>Kickxellomycotina</taxon>
        <taxon>Kickxellomycetes</taxon>
        <taxon>Kickxellales</taxon>
        <taxon>Kickxellaceae</taxon>
        <taxon>Coemansia</taxon>
    </lineage>
</organism>
<feature type="compositionally biased region" description="Basic and acidic residues" evidence="1">
    <location>
        <begin position="274"/>
        <end position="283"/>
    </location>
</feature>
<feature type="compositionally biased region" description="Basic residues" evidence="1">
    <location>
        <begin position="1"/>
        <end position="12"/>
    </location>
</feature>
<protein>
    <submittedName>
        <fullName evidence="2">Uncharacterized protein</fullName>
    </submittedName>
</protein>
<feature type="compositionally biased region" description="Acidic residues" evidence="1">
    <location>
        <begin position="58"/>
        <end position="76"/>
    </location>
</feature>
<evidence type="ECO:0000256" key="1">
    <source>
        <dbReference type="SAM" id="MobiDB-lite"/>
    </source>
</evidence>
<dbReference type="AlphaFoldDB" id="A0A9W8CMK1"/>
<dbReference type="Proteomes" id="UP001145021">
    <property type="component" value="Unassembled WGS sequence"/>
</dbReference>
<proteinExistence type="predicted"/>
<keyword evidence="3" id="KW-1185">Reference proteome</keyword>
<accession>A0A9W8CMK1</accession>
<feature type="region of interest" description="Disordered" evidence="1">
    <location>
        <begin position="1"/>
        <end position="79"/>
    </location>
</feature>